<feature type="domain" description="Methanolan biosynthesis EpsI" evidence="1">
    <location>
        <begin position="47"/>
        <end position="246"/>
    </location>
</feature>
<keyword evidence="3" id="KW-1185">Reference proteome</keyword>
<dbReference type="InterPro" id="IPR014263">
    <property type="entry name" value="Methanolan_biosynth_EpsI"/>
</dbReference>
<proteinExistence type="predicted"/>
<evidence type="ECO:0000313" key="3">
    <source>
        <dbReference type="Proteomes" id="UP000784128"/>
    </source>
</evidence>
<accession>A0ABS5U3Q1</accession>
<evidence type="ECO:0000313" key="2">
    <source>
        <dbReference type="EMBL" id="MBT1070287.1"/>
    </source>
</evidence>
<dbReference type="Pfam" id="PF11984">
    <property type="entry name" value="DUF3485"/>
    <property type="match status" value="1"/>
</dbReference>
<dbReference type="NCBIfam" id="TIGR02914">
    <property type="entry name" value="EpsI_fam"/>
    <property type="match status" value="1"/>
</dbReference>
<dbReference type="EMBL" id="JAHDYS010000001">
    <property type="protein sequence ID" value="MBT1070287.1"/>
    <property type="molecule type" value="Genomic_DNA"/>
</dbReference>
<reference evidence="2 3" key="1">
    <citation type="submission" date="2021-05" db="EMBL/GenBank/DDBJ databases">
        <title>The draft genome of Geobacter chapellei DSM 13688.</title>
        <authorList>
            <person name="Xu Z."/>
            <person name="Masuda Y."/>
            <person name="Itoh H."/>
            <person name="Senoo K."/>
        </authorList>
    </citation>
    <scope>NUCLEOTIDE SEQUENCE [LARGE SCALE GENOMIC DNA]</scope>
    <source>
        <strain evidence="2 3">DSM 13688</strain>
    </source>
</reference>
<comment type="caution">
    <text evidence="2">The sequence shown here is derived from an EMBL/GenBank/DDBJ whole genome shotgun (WGS) entry which is preliminary data.</text>
</comment>
<gene>
    <name evidence="2" type="ORF">KJB30_00665</name>
</gene>
<dbReference type="Proteomes" id="UP000784128">
    <property type="component" value="Unassembled WGS sequence"/>
</dbReference>
<protein>
    <submittedName>
        <fullName evidence="2">EpsI family protein</fullName>
    </submittedName>
</protein>
<organism evidence="2 3">
    <name type="scientific">Pelotalea chapellei</name>
    <dbReference type="NCBI Taxonomy" id="44671"/>
    <lineage>
        <taxon>Bacteria</taxon>
        <taxon>Pseudomonadati</taxon>
        <taxon>Thermodesulfobacteriota</taxon>
        <taxon>Desulfuromonadia</taxon>
        <taxon>Geobacterales</taxon>
        <taxon>Geobacteraceae</taxon>
        <taxon>Pelotalea</taxon>
    </lineage>
</organism>
<evidence type="ECO:0000259" key="1">
    <source>
        <dbReference type="Pfam" id="PF11984"/>
    </source>
</evidence>
<name>A0ABS5U3Q1_9BACT</name>
<sequence>MVGVGALVKSGYRGSCTGDRDAWKEERQELAAGEQGSKSFLSFKRVTLLYTLLFAAALFINLRTNISVPTNRPFSQFPEQIGSWQMSAQQQFDSGTLKVLKATDYFSRQYKGATGSDVSLYVGFHDGGPESGGIHSPRHCLPGSGWHEVYTRSGTLDTPSGVVDIVRAVYQKGETKEMFLYWFQMMDDTITDEYSLKLTEIKNSILYRRKDQAFIRFSVSVEQDEPRATANLEAFVRDVMPVLREFLPK</sequence>